<accession>A0ABS6AV97</accession>
<dbReference type="EMBL" id="JAHKNI010000003">
    <property type="protein sequence ID" value="MBU3061808.1"/>
    <property type="molecule type" value="Genomic_DNA"/>
</dbReference>
<proteinExistence type="predicted"/>
<name>A0ABS6AV97_9NOCA</name>
<sequence length="91" mass="10042">MTAGAGERRTEAGGWVAAWRLVHWSARIMEVARADGSAQPPLLHTEFVTAAPDLAEARERFPGLSPLWDAIRREYWSELVAPQCYSSGMGD</sequence>
<organism evidence="1 2">
    <name type="scientific">Nocardia albiluteola</name>
    <dbReference type="NCBI Taxonomy" id="2842303"/>
    <lineage>
        <taxon>Bacteria</taxon>
        <taxon>Bacillati</taxon>
        <taxon>Actinomycetota</taxon>
        <taxon>Actinomycetes</taxon>
        <taxon>Mycobacteriales</taxon>
        <taxon>Nocardiaceae</taxon>
        <taxon>Nocardia</taxon>
    </lineage>
</organism>
<dbReference type="Proteomes" id="UP000733379">
    <property type="component" value="Unassembled WGS sequence"/>
</dbReference>
<dbReference type="RefSeq" id="WP_215916741.1">
    <property type="nucleotide sequence ID" value="NZ_JAHKNI010000003.1"/>
</dbReference>
<reference evidence="1 2" key="1">
    <citation type="submission" date="2021-06" db="EMBL/GenBank/DDBJ databases">
        <title>Actinomycetes sequencing.</title>
        <authorList>
            <person name="Shan Q."/>
        </authorList>
    </citation>
    <scope>NUCLEOTIDE SEQUENCE [LARGE SCALE GENOMIC DNA]</scope>
    <source>
        <strain evidence="1 2">NEAU-G5</strain>
    </source>
</reference>
<evidence type="ECO:0000313" key="2">
    <source>
        <dbReference type="Proteomes" id="UP000733379"/>
    </source>
</evidence>
<keyword evidence="2" id="KW-1185">Reference proteome</keyword>
<comment type="caution">
    <text evidence="1">The sequence shown here is derived from an EMBL/GenBank/DDBJ whole genome shotgun (WGS) entry which is preliminary data.</text>
</comment>
<evidence type="ECO:0000313" key="1">
    <source>
        <dbReference type="EMBL" id="MBU3061808.1"/>
    </source>
</evidence>
<gene>
    <name evidence="1" type="ORF">KO481_09760</name>
</gene>
<protein>
    <submittedName>
        <fullName evidence="1">Uncharacterized protein</fullName>
    </submittedName>
</protein>